<comment type="caution">
    <text evidence="2">The sequence shown here is derived from an EMBL/GenBank/DDBJ whole genome shotgun (WGS) entry which is preliminary data.</text>
</comment>
<keyword evidence="3" id="KW-1185">Reference proteome</keyword>
<evidence type="ECO:0000313" key="3">
    <source>
        <dbReference type="Proteomes" id="UP000762676"/>
    </source>
</evidence>
<dbReference type="AlphaFoldDB" id="A0AAV4END9"/>
<accession>A0AAV4END9</accession>
<reference evidence="2 3" key="1">
    <citation type="journal article" date="2021" name="Elife">
        <title>Chloroplast acquisition without the gene transfer in kleptoplastic sea slugs, Plakobranchus ocellatus.</title>
        <authorList>
            <person name="Maeda T."/>
            <person name="Takahashi S."/>
            <person name="Yoshida T."/>
            <person name="Shimamura S."/>
            <person name="Takaki Y."/>
            <person name="Nagai Y."/>
            <person name="Toyoda A."/>
            <person name="Suzuki Y."/>
            <person name="Arimoto A."/>
            <person name="Ishii H."/>
            <person name="Satoh N."/>
            <person name="Nishiyama T."/>
            <person name="Hasebe M."/>
            <person name="Maruyama T."/>
            <person name="Minagawa J."/>
            <person name="Obokata J."/>
            <person name="Shigenobu S."/>
        </authorList>
    </citation>
    <scope>NUCLEOTIDE SEQUENCE [LARGE SCALE GENOMIC DNA]</scope>
</reference>
<dbReference type="Pfam" id="PF24892">
    <property type="entry name" value="UTP6_C"/>
    <property type="match status" value="1"/>
</dbReference>
<dbReference type="Gene3D" id="1.25.40.10">
    <property type="entry name" value="Tetratricopeptide repeat domain"/>
    <property type="match status" value="1"/>
</dbReference>
<dbReference type="InterPro" id="IPR011990">
    <property type="entry name" value="TPR-like_helical_dom_sf"/>
</dbReference>
<evidence type="ECO:0000313" key="2">
    <source>
        <dbReference type="EMBL" id="GFR61746.1"/>
    </source>
</evidence>
<proteinExistence type="predicted"/>
<feature type="domain" description="U3 small nucleolar RNA-associated protein 6 homolog C-terminal" evidence="1">
    <location>
        <begin position="24"/>
        <end position="139"/>
    </location>
</feature>
<name>A0AAV4END9_9GAST</name>
<evidence type="ECO:0000259" key="1">
    <source>
        <dbReference type="Pfam" id="PF24892"/>
    </source>
</evidence>
<gene>
    <name evidence="2" type="ORF">ElyMa_001855000</name>
</gene>
<protein>
    <submittedName>
        <fullName evidence="2">U3 small nucleolar RNA-associated protein 6-like protein</fullName>
    </submittedName>
</protein>
<dbReference type="Proteomes" id="UP000762676">
    <property type="component" value="Unassembled WGS sequence"/>
</dbReference>
<dbReference type="EMBL" id="BMAT01003754">
    <property type="protein sequence ID" value="GFR61746.1"/>
    <property type="molecule type" value="Genomic_DNA"/>
</dbReference>
<organism evidence="2 3">
    <name type="scientific">Elysia marginata</name>
    <dbReference type="NCBI Taxonomy" id="1093978"/>
    <lineage>
        <taxon>Eukaryota</taxon>
        <taxon>Metazoa</taxon>
        <taxon>Spiralia</taxon>
        <taxon>Lophotrochozoa</taxon>
        <taxon>Mollusca</taxon>
        <taxon>Gastropoda</taxon>
        <taxon>Heterobranchia</taxon>
        <taxon>Euthyneura</taxon>
        <taxon>Panpulmonata</taxon>
        <taxon>Sacoglossa</taxon>
        <taxon>Placobranchoidea</taxon>
        <taxon>Plakobranchidae</taxon>
        <taxon>Elysia</taxon>
    </lineage>
</organism>
<sequence>MFPLKSVFTSGGSLEWPPLDLLPKILSLSERALRQGTVSEEISARLLELLTDLGMTDDLPEVTSRLTDLHPNSAHLWLTRMKQEAKQSGKGVVKVLSEALRKVPAEESWSLWEFALNFSAANESEVLEDLMESFKDNCMDASLYSNIDCGYGPVQEIETDRGDAVVSQSFAVKAMLPMGVITSYVIVNVVHGDGIYGMNTDGGRA</sequence>
<dbReference type="InterPro" id="IPR056907">
    <property type="entry name" value="UTP6_C"/>
</dbReference>